<gene>
    <name evidence="6" type="ORF">V3330_00900</name>
</gene>
<dbReference type="SUPFAM" id="SSF46785">
    <property type="entry name" value="Winged helix' DNA-binding domain"/>
    <property type="match status" value="1"/>
</dbReference>
<dbReference type="Proteomes" id="UP001359886">
    <property type="component" value="Unassembled WGS sequence"/>
</dbReference>
<dbReference type="InterPro" id="IPR036388">
    <property type="entry name" value="WH-like_DNA-bd_sf"/>
</dbReference>
<accession>A0AAW9RCT5</accession>
<dbReference type="SUPFAM" id="SSF53850">
    <property type="entry name" value="Periplasmic binding protein-like II"/>
    <property type="match status" value="1"/>
</dbReference>
<dbReference type="Gene3D" id="3.40.190.290">
    <property type="match status" value="1"/>
</dbReference>
<dbReference type="Pfam" id="PF03466">
    <property type="entry name" value="LysR_substrate"/>
    <property type="match status" value="1"/>
</dbReference>
<keyword evidence="4" id="KW-0804">Transcription</keyword>
<dbReference type="InterPro" id="IPR000847">
    <property type="entry name" value="LysR_HTH_N"/>
</dbReference>
<dbReference type="Gene3D" id="1.10.10.10">
    <property type="entry name" value="Winged helix-like DNA-binding domain superfamily/Winged helix DNA-binding domain"/>
    <property type="match status" value="1"/>
</dbReference>
<evidence type="ECO:0000259" key="5">
    <source>
        <dbReference type="PROSITE" id="PS50931"/>
    </source>
</evidence>
<protein>
    <submittedName>
        <fullName evidence="6">LysR family transcriptional regulator</fullName>
    </submittedName>
</protein>
<dbReference type="GO" id="GO:0003700">
    <property type="term" value="F:DNA-binding transcription factor activity"/>
    <property type="evidence" value="ECO:0007669"/>
    <property type="project" value="InterPro"/>
</dbReference>
<dbReference type="GO" id="GO:0005829">
    <property type="term" value="C:cytosol"/>
    <property type="evidence" value="ECO:0007669"/>
    <property type="project" value="TreeGrafter"/>
</dbReference>
<proteinExistence type="inferred from homology"/>
<dbReference type="PRINTS" id="PR00039">
    <property type="entry name" value="HTHLYSR"/>
</dbReference>
<dbReference type="InterPro" id="IPR050950">
    <property type="entry name" value="HTH-type_LysR_regulators"/>
</dbReference>
<evidence type="ECO:0000256" key="3">
    <source>
        <dbReference type="ARBA" id="ARBA00023125"/>
    </source>
</evidence>
<keyword evidence="2" id="KW-0805">Transcription regulation</keyword>
<dbReference type="AlphaFoldDB" id="A0AAW9RCT5"/>
<dbReference type="InterPro" id="IPR005119">
    <property type="entry name" value="LysR_subst-bd"/>
</dbReference>
<sequence>MTRFHDNRLRYLAEAVRGGTMRAASENLNVAPSSISRQIAQLEEELGVPLIERNRSPLKLTEAGEIALTYYREFTTQQEAFISQVRDLKGLKGGTVCLAVGEGLIGDLLLDVLQRFMSQYPEIRIVMSTAGTADVVSMVLEDEAHMGMVFQPEPDAKIRVRASSDQPMKVIVKAGHPISKRESVTLSELKSERLGLPEQSFRISQMIHSAGSEEHVFLNPVLVSNSLLALKEFARSGLGITILPTIAAHTEIAAGVLAAVPIDNPELMQTSASVITRLGRQLPVGAVRLLQKIEATMPFLPAP</sequence>
<dbReference type="RefSeq" id="WP_354693488.1">
    <property type="nucleotide sequence ID" value="NZ_JAZHOG010000001.1"/>
</dbReference>
<dbReference type="InterPro" id="IPR036390">
    <property type="entry name" value="WH_DNA-bd_sf"/>
</dbReference>
<evidence type="ECO:0000256" key="4">
    <source>
        <dbReference type="ARBA" id="ARBA00023163"/>
    </source>
</evidence>
<reference evidence="6 7" key="1">
    <citation type="submission" date="2024-02" db="EMBL/GenBank/DDBJ databases">
        <title>A novel Wenzhouxiangellaceae bacterium, isolated from coastal sediments.</title>
        <authorList>
            <person name="Du Z.-J."/>
            <person name="Ye Y.-Q."/>
            <person name="Zhang X.-Y."/>
        </authorList>
    </citation>
    <scope>NUCLEOTIDE SEQUENCE [LARGE SCALE GENOMIC DNA]</scope>
    <source>
        <strain evidence="6 7">CH-27</strain>
    </source>
</reference>
<dbReference type="GO" id="GO:0003677">
    <property type="term" value="F:DNA binding"/>
    <property type="evidence" value="ECO:0007669"/>
    <property type="project" value="UniProtKB-KW"/>
</dbReference>
<dbReference type="EMBL" id="JAZHOG010000001">
    <property type="protein sequence ID" value="MEJ8566165.1"/>
    <property type="molecule type" value="Genomic_DNA"/>
</dbReference>
<comment type="caution">
    <text evidence="6">The sequence shown here is derived from an EMBL/GenBank/DDBJ whole genome shotgun (WGS) entry which is preliminary data.</text>
</comment>
<dbReference type="PANTHER" id="PTHR30419">
    <property type="entry name" value="HTH-TYPE TRANSCRIPTIONAL REGULATOR YBHD"/>
    <property type="match status" value="1"/>
</dbReference>
<feature type="domain" description="HTH lysR-type" evidence="5">
    <location>
        <begin position="7"/>
        <end position="61"/>
    </location>
</feature>
<evidence type="ECO:0000256" key="1">
    <source>
        <dbReference type="ARBA" id="ARBA00009437"/>
    </source>
</evidence>
<comment type="similarity">
    <text evidence="1">Belongs to the LysR transcriptional regulatory family.</text>
</comment>
<evidence type="ECO:0000256" key="2">
    <source>
        <dbReference type="ARBA" id="ARBA00023015"/>
    </source>
</evidence>
<evidence type="ECO:0000313" key="7">
    <source>
        <dbReference type="Proteomes" id="UP001359886"/>
    </source>
</evidence>
<keyword evidence="7" id="KW-1185">Reference proteome</keyword>
<name>A0AAW9RCT5_9GAMM</name>
<organism evidence="6 7">
    <name type="scientific">Elongatibacter sediminis</name>
    <dbReference type="NCBI Taxonomy" id="3119006"/>
    <lineage>
        <taxon>Bacteria</taxon>
        <taxon>Pseudomonadati</taxon>
        <taxon>Pseudomonadota</taxon>
        <taxon>Gammaproteobacteria</taxon>
        <taxon>Chromatiales</taxon>
        <taxon>Wenzhouxiangellaceae</taxon>
        <taxon>Elongatibacter</taxon>
    </lineage>
</organism>
<dbReference type="PROSITE" id="PS50931">
    <property type="entry name" value="HTH_LYSR"/>
    <property type="match status" value="1"/>
</dbReference>
<dbReference type="Pfam" id="PF00126">
    <property type="entry name" value="HTH_1"/>
    <property type="match status" value="1"/>
</dbReference>
<evidence type="ECO:0000313" key="6">
    <source>
        <dbReference type="EMBL" id="MEJ8566165.1"/>
    </source>
</evidence>
<dbReference type="PANTHER" id="PTHR30419:SF8">
    <property type="entry name" value="NITROGEN ASSIMILATION TRANSCRIPTIONAL ACTIVATOR-RELATED"/>
    <property type="match status" value="1"/>
</dbReference>
<keyword evidence="3" id="KW-0238">DNA-binding</keyword>